<evidence type="ECO:0000256" key="1">
    <source>
        <dbReference type="SAM" id="Phobius"/>
    </source>
</evidence>
<proteinExistence type="predicted"/>
<feature type="transmembrane region" description="Helical" evidence="1">
    <location>
        <begin position="247"/>
        <end position="267"/>
    </location>
</feature>
<gene>
    <name evidence="2" type="ORF">GGQ97_001669</name>
</gene>
<name>A0A7X5Y9A7_9SPHN</name>
<protein>
    <submittedName>
        <fullName evidence="2">Putative membrane protein</fullName>
    </submittedName>
</protein>
<comment type="caution">
    <text evidence="2">The sequence shown here is derived from an EMBL/GenBank/DDBJ whole genome shotgun (WGS) entry which is preliminary data.</text>
</comment>
<dbReference type="EMBL" id="JAATJC010000001">
    <property type="protein sequence ID" value="NJC05876.1"/>
    <property type="molecule type" value="Genomic_DNA"/>
</dbReference>
<keyword evidence="1" id="KW-0472">Membrane</keyword>
<keyword evidence="3" id="KW-1185">Reference proteome</keyword>
<feature type="transmembrane region" description="Helical" evidence="1">
    <location>
        <begin position="55"/>
        <end position="77"/>
    </location>
</feature>
<organism evidence="2 3">
    <name type="scientific">Sphingomonas kaistensis</name>
    <dbReference type="NCBI Taxonomy" id="298708"/>
    <lineage>
        <taxon>Bacteria</taxon>
        <taxon>Pseudomonadati</taxon>
        <taxon>Pseudomonadota</taxon>
        <taxon>Alphaproteobacteria</taxon>
        <taxon>Sphingomonadales</taxon>
        <taxon>Sphingomonadaceae</taxon>
        <taxon>Sphingomonas</taxon>
    </lineage>
</organism>
<feature type="transmembrane region" description="Helical" evidence="1">
    <location>
        <begin position="162"/>
        <end position="184"/>
    </location>
</feature>
<keyword evidence="1" id="KW-1133">Transmembrane helix</keyword>
<dbReference type="AlphaFoldDB" id="A0A7X5Y9A7"/>
<feature type="transmembrane region" description="Helical" evidence="1">
    <location>
        <begin position="205"/>
        <end position="227"/>
    </location>
</feature>
<evidence type="ECO:0000313" key="3">
    <source>
        <dbReference type="Proteomes" id="UP000558192"/>
    </source>
</evidence>
<accession>A0A7X5Y9A7</accession>
<feature type="transmembrane region" description="Helical" evidence="1">
    <location>
        <begin position="97"/>
        <end position="118"/>
    </location>
</feature>
<dbReference type="Proteomes" id="UP000558192">
    <property type="component" value="Unassembled WGS sequence"/>
</dbReference>
<keyword evidence="1" id="KW-0812">Transmembrane</keyword>
<evidence type="ECO:0000313" key="2">
    <source>
        <dbReference type="EMBL" id="NJC05876.1"/>
    </source>
</evidence>
<sequence length="292" mass="31280">MQAVNTGHWPYANAHSQMNAGEISGVATVANEFAGGGTVSIGRIFSRAFSFMAKYPLLTFGSATLFGALPAVLSQLFMASQLGDSGSRSTAAMSGFLAVQFFLVILSFILNSLMQAVITRGLITAHEGRHPTLGQCLSEGLRFTIPIVFLTILWWFGLVLGLLLLVIPGLMLICMWSVATPALVEERTGIINAFDRSQQLTKGHRWKIFGLLLVVLITYYLITAVFALIGFTTGEVSFFSERESGSALALIATAISGLAFGLLWATIQPSLFVELRDAQEGGGAGELAEVFS</sequence>
<reference evidence="2 3" key="1">
    <citation type="submission" date="2020-03" db="EMBL/GenBank/DDBJ databases">
        <title>Genomic Encyclopedia of Type Strains, Phase IV (KMG-IV): sequencing the most valuable type-strain genomes for metagenomic binning, comparative biology and taxonomic classification.</title>
        <authorList>
            <person name="Goeker M."/>
        </authorList>
    </citation>
    <scope>NUCLEOTIDE SEQUENCE [LARGE SCALE GENOMIC DNA]</scope>
    <source>
        <strain evidence="2 3">DSM 16846</strain>
    </source>
</reference>